<accession>A0ACC1PMV4</accession>
<proteinExistence type="predicted"/>
<name>A0ACC1PMV4_9PEZI</name>
<comment type="caution">
    <text evidence="1">The sequence shown here is derived from an EMBL/GenBank/DDBJ whole genome shotgun (WGS) entry which is preliminary data.</text>
</comment>
<sequence length="644" mass="69740">MANITTNTTLASGPALGDLDGKSTGHQKWHQEYDFIIVGGGTTGLVLADRLSESGTEKILVLEAGSKPDTVATYKPAGGVPFVCGTQLDWGFQTEPQVKLNGSRFTYHRGRGLGGSTAINGLFYGRGSAGVYNRWAELGNPGWAWEDIHPHFVKSTRFNPPNEQDGYDNSYQTWDPELYGNGPLDIGYQGYVPSSSVGFIEACEAISIPIVKELNAGVGVGVKQGTGTITPNYSRSSSYDSFYKRAAVRENLHVIESSPVQSILFDQTTDTGTPKASGVVFINHSTGLFHTVSARKEVIVTLGTFQSPQLLMVSGIGPKATMESQGIDPVYINENVGQHMVDHSVFSIMVQCDPEASTHRETYDLDTIKATQSEYFTRGTGPYTAPTGITNAYQQLSIEKLEALGASAVIEAGHVNQSHMEFLYESIFYPNGPTPTYIPSSSSSYFSLTASNMVPLSRGSVSIRSNSMSDSPIIDPNYYSHPTDKILSINAFKDLRKLLAHSSLSKYGIGPDNGEVSPSTSAVASDDDDAIWEYIKATSHPGWHVVGTNRMLPLADGGVVDSRLRVYGVKGLRVIDGSIMPTIPDVCTQGPVYMVGEHGASMIRCKIALNRDIQVGNKTRFGSLNEETITYNKNKFVNELQGEE</sequence>
<organism evidence="1 2">
    <name type="scientific">Xylaria curta</name>
    <dbReference type="NCBI Taxonomy" id="42375"/>
    <lineage>
        <taxon>Eukaryota</taxon>
        <taxon>Fungi</taxon>
        <taxon>Dikarya</taxon>
        <taxon>Ascomycota</taxon>
        <taxon>Pezizomycotina</taxon>
        <taxon>Sordariomycetes</taxon>
        <taxon>Xylariomycetidae</taxon>
        <taxon>Xylariales</taxon>
        <taxon>Xylariaceae</taxon>
        <taxon>Xylaria</taxon>
    </lineage>
</organism>
<reference evidence="1" key="1">
    <citation type="submission" date="2022-10" db="EMBL/GenBank/DDBJ databases">
        <title>Genome Sequence of Xylaria curta.</title>
        <authorList>
            <person name="Buettner E."/>
        </authorList>
    </citation>
    <scope>NUCLEOTIDE SEQUENCE</scope>
    <source>
        <strain evidence="1">Babe10</strain>
    </source>
</reference>
<evidence type="ECO:0000313" key="1">
    <source>
        <dbReference type="EMBL" id="KAJ2996152.1"/>
    </source>
</evidence>
<dbReference type="EMBL" id="JAPDGR010000106">
    <property type="protein sequence ID" value="KAJ2996152.1"/>
    <property type="molecule type" value="Genomic_DNA"/>
</dbReference>
<keyword evidence="2" id="KW-1185">Reference proteome</keyword>
<gene>
    <name evidence="1" type="ORF">NUW58_g1066</name>
</gene>
<evidence type="ECO:0000313" key="2">
    <source>
        <dbReference type="Proteomes" id="UP001143856"/>
    </source>
</evidence>
<protein>
    <submittedName>
        <fullName evidence="1">Uncharacterized protein</fullName>
    </submittedName>
</protein>
<dbReference type="Proteomes" id="UP001143856">
    <property type="component" value="Unassembled WGS sequence"/>
</dbReference>